<proteinExistence type="inferred from homology"/>
<reference evidence="4 5" key="1">
    <citation type="submission" date="2020-08" db="EMBL/GenBank/DDBJ databases">
        <title>Genomic Encyclopedia of Type Strains, Phase IV (KMG-IV): sequencing the most valuable type-strain genomes for metagenomic binning, comparative biology and taxonomic classification.</title>
        <authorList>
            <person name="Goeker M."/>
        </authorList>
    </citation>
    <scope>NUCLEOTIDE SEQUENCE [LARGE SCALE GENOMIC DNA]</scope>
    <source>
        <strain evidence="4 5">DSM 28570</strain>
    </source>
</reference>
<evidence type="ECO:0000259" key="3">
    <source>
        <dbReference type="PROSITE" id="PS01031"/>
    </source>
</evidence>
<dbReference type="InterPro" id="IPR031107">
    <property type="entry name" value="Small_HSP"/>
</dbReference>
<dbReference type="PROSITE" id="PS01031">
    <property type="entry name" value="SHSP"/>
    <property type="match status" value="1"/>
</dbReference>
<dbReference type="InterPro" id="IPR008978">
    <property type="entry name" value="HSP20-like_chaperone"/>
</dbReference>
<dbReference type="Gene3D" id="2.60.40.790">
    <property type="match status" value="1"/>
</dbReference>
<dbReference type="InterPro" id="IPR002068">
    <property type="entry name" value="A-crystallin/Hsp20_dom"/>
</dbReference>
<organism evidence="4 5">
    <name type="scientific">Desulfoprunum benzoelyticum</name>
    <dbReference type="NCBI Taxonomy" id="1506996"/>
    <lineage>
        <taxon>Bacteria</taxon>
        <taxon>Pseudomonadati</taxon>
        <taxon>Thermodesulfobacteriota</taxon>
        <taxon>Desulfobulbia</taxon>
        <taxon>Desulfobulbales</taxon>
        <taxon>Desulfobulbaceae</taxon>
        <taxon>Desulfoprunum</taxon>
    </lineage>
</organism>
<dbReference type="RefSeq" id="WP_183348986.1">
    <property type="nucleotide sequence ID" value="NZ_JACHEO010000003.1"/>
</dbReference>
<dbReference type="SUPFAM" id="SSF49764">
    <property type="entry name" value="HSP20-like chaperones"/>
    <property type="match status" value="1"/>
</dbReference>
<dbReference type="Proteomes" id="UP000539642">
    <property type="component" value="Unassembled WGS sequence"/>
</dbReference>
<comment type="caution">
    <text evidence="4">The sequence shown here is derived from an EMBL/GenBank/DDBJ whole genome shotgun (WGS) entry which is preliminary data.</text>
</comment>
<dbReference type="Pfam" id="PF00011">
    <property type="entry name" value="HSP20"/>
    <property type="match status" value="1"/>
</dbReference>
<evidence type="ECO:0000313" key="5">
    <source>
        <dbReference type="Proteomes" id="UP000539642"/>
    </source>
</evidence>
<evidence type="ECO:0000256" key="2">
    <source>
        <dbReference type="RuleBase" id="RU003616"/>
    </source>
</evidence>
<keyword evidence="5" id="KW-1185">Reference proteome</keyword>
<comment type="similarity">
    <text evidence="1 2">Belongs to the small heat shock protein (HSP20) family.</text>
</comment>
<evidence type="ECO:0000313" key="4">
    <source>
        <dbReference type="EMBL" id="MBB5347333.1"/>
    </source>
</evidence>
<gene>
    <name evidence="4" type="ORF">HNQ81_001046</name>
</gene>
<dbReference type="AlphaFoldDB" id="A0A840URP2"/>
<sequence length="149" mass="16859">MRTRFHDLQQMLSSMDALRDTFNLLSGETYDRLPRFEGGWGTPDGWPKMNLYDTGEQLEMRIELPGFAREDIQIKVQGNYLEISGSRKAAGPEGYTVHRRERENPTFTRSMTLPIEVDSGLASASIKNGMLSLVLPKSVAARPQQITIR</sequence>
<accession>A0A840URP2</accession>
<dbReference type="CDD" id="cd06464">
    <property type="entry name" value="ACD_sHsps-like"/>
    <property type="match status" value="1"/>
</dbReference>
<protein>
    <submittedName>
        <fullName evidence="4">HSP20 family protein</fullName>
    </submittedName>
</protein>
<dbReference type="EMBL" id="JACHEO010000003">
    <property type="protein sequence ID" value="MBB5347333.1"/>
    <property type="molecule type" value="Genomic_DNA"/>
</dbReference>
<feature type="domain" description="SHSP" evidence="3">
    <location>
        <begin position="40"/>
        <end position="149"/>
    </location>
</feature>
<name>A0A840URP2_9BACT</name>
<dbReference type="PANTHER" id="PTHR11527">
    <property type="entry name" value="HEAT-SHOCK PROTEIN 20 FAMILY MEMBER"/>
    <property type="match status" value="1"/>
</dbReference>
<evidence type="ECO:0000256" key="1">
    <source>
        <dbReference type="PROSITE-ProRule" id="PRU00285"/>
    </source>
</evidence>